<accession>A0A1V9Y753</accession>
<sequence length="2221" mass="260716">MDGVRRKKMAGRTLMEVLKVQGMRVVEGTKLNMVGKGIECIGSVASSIARSSTCLYLSQNNLSSLNGLEQFTNMKVLSLGGNLIIRFHEFDRLRELPLKTLYLVGNPICDAPNYRSRIIHLLPHIQTLDGQEITSKERQIASFHVAQDESLRRLIQENHIDIARLEWIVLRIELHKELYEVIFTSLSLLSNDRLPPLDKLAINVDVFLRLWRQSGVCPYIDEIELQLQRVVIRAYQKLLQHPIRKAKQLLQKFGPAAKDRLKNLATPATPTWEEAYASVLAVQQHTIAKLRGLCERNRRELIDSMKSLLVKDSKRRLATKGLDIIQTIREKQDQELWKVLPPQQDDPDLIETKPTKIPRRKEIIKPQINQRCGEFTNMTLGEAVKKFEFRHLEPTCRKRSPKKQTAFVNEEKNKDKDEDFENREAIMRLQVQLMEQSLQERQEREECEKRERELQIKLLEYEHQIRQMMTAAPTNESVDKMPINQNDLPNLQHSSSINEGIESTLHKSLQEAMPRQSFKSEISNSLQKNGDNIKERWKPNATIPSPKIYLFEGRANNERNDNPPLYERSSEVNKNFTRSSRTKFGYDNLRIDQDEQQSEIETQSYNKPSTYRPPNFVSYQENESLDEPKSRLKANSTYSRSSCIDKNHERQEAPTPRLSNSMLHVQSQNYKFENKRKQSLPTSSLDCQVLGTALWSFRVKRIFKFWRSFMLQQQVLHQLEANYHFQRMRRLYFAWKNYTMKQKKLILLQQKHLKYVQTRCFELWANYSRFAAITKYALHRRTSTRLSIIFQAWQMYTKQSAAVALAEKYQGLSETHRKLKSCFRAWHIMVIILRLQKQHRRYIQRSKLRLIQYKCFHQWRTYAQSRLRPRKDLEHQVISTHTHRKLFQTLKAWKMLHRANILSCKFLRRHAWQSWLVFQHREQTMNRLLRKTTRNQVKRCIGQWFETTETKKQRDRLVNIAHRHAITHILKRVWRYWTKYKTMRKKYIQGYIKAFKHYSVKLQRKCWYFWAFIATHNLRHRRMQKQTTLRRVFYALRQVVVLEKLLRQSKHNFDKLQCRRAWNLLRSIWNTWSHFTRKRHIQKSYYMIIQYRREAIILTRLWGKWMTQFGIARFRHVKALGEEIKNAHESAEEANHKVLTIEQSRLSLHEEIAKLQAQLADKDSEIKHYRDMTKEAKVIEANLKDQISELQSELAQNQQLCSLETQAFERDRSELNQMIEKHASDTARLQTMVLDIRSELVSSQNDVQREKTRSTHLAEEINEQKNQIGSLKMTIATLETKVEATEQLLTTERNERQEAAIRCQEYEHRLGETCRDIQHREEETECELRELQDNISTMEQKWKASELRNAELLKLVQEKNSHIAALTAQVEKFRAFEEQRMTSLLDEVQANIKKKVEYVPDNNQVNDEILQLNAHTKTVHEDIRSLQERLLHRLHQAPYRVDSPIHRSHDAPPMSPIPESAPVLKKPLSTRNLYSFDVKWGVIPPAELEIIRMKKESQSMFAKKKHHQNDSCSHGLGDIPIFTSSDRLEDEIVKATEPGAVEAWVNAHLLKGAIQLIPLSDAYIDTSDEKKKQAMMYQSKLEYNDIQKIFASPDKSPLEGAGIDSGSLLRLGMPKAIVERIYRGLFVYSSGFHSLIHDIGRHCPAYAESHIAANIWLTFLHLLEKCEDGRYEMAMLKFNHATAVWKRNAINEYEQQEQALKAAVDVAKGETEAQKVIVSEREAVIATRDQTIEDLRKEVAEAHECTAQTEDQVRLANLEILELENTLARTRKELDQTMQSLHIALSEKTNLEVEVTSYQNELQNSEARVKKAHEIKIKTAERIRELQSTAQELRNQLEKSKNDLNITAMDQAKTSVENDELICRTNMLETKVKSLTAHLFILTTDLNKRTTEVEERDATLLSLKQAMEKDRENFAGQTAELARLNALVAAQKRDYMVLEAQAQLLLMEKKNSNMREGDRLRIERLLNKKVELEKEVEGLRIEKEKSQEHIWNLRAALETLENDLHLSKRAFATSQTSLQQLDKVNDQLRNQLQEMERNVDRMTVGFNAMKDRCKMVEDSAKEQIDKVEMELKVAMAQMREMAYVRRENETQINDLAKTIDVHIMETKIMRQRYEQSEKVTASLVLERDSLLREKRVIQLEYNANQLVMTKLQESTSSLMGRIRKHEVTFDEAISELKIHYEEALAVGHKHLEPSLQSEPQMNLPNKFAADVMHNSVVTVMV</sequence>
<dbReference type="OrthoDB" id="309807at2759"/>
<dbReference type="Proteomes" id="UP000243217">
    <property type="component" value="Unassembled WGS sequence"/>
</dbReference>
<feature type="compositionally biased region" description="Basic and acidic residues" evidence="2">
    <location>
        <begin position="643"/>
        <end position="652"/>
    </location>
</feature>
<dbReference type="SUPFAM" id="SSF52058">
    <property type="entry name" value="L domain-like"/>
    <property type="match status" value="1"/>
</dbReference>
<protein>
    <recommendedName>
        <fullName evidence="5">U2A'/phosphoprotein 32 family A C-terminal domain-containing protein</fullName>
    </recommendedName>
</protein>
<proteinExistence type="predicted"/>
<dbReference type="STRING" id="74557.A0A1V9Y753"/>
<dbReference type="InterPro" id="IPR032675">
    <property type="entry name" value="LRR_dom_sf"/>
</dbReference>
<dbReference type="Pfam" id="PF14580">
    <property type="entry name" value="LRR_9"/>
    <property type="match status" value="1"/>
</dbReference>
<feature type="region of interest" description="Disordered" evidence="2">
    <location>
        <begin position="515"/>
        <end position="539"/>
    </location>
</feature>
<dbReference type="PANTHER" id="PTHR46759">
    <property type="entry name" value="LEUCINE-RICH REPEAT-CONTAINING PROTEIN 72"/>
    <property type="match status" value="1"/>
</dbReference>
<reference evidence="3 4" key="1">
    <citation type="journal article" date="2014" name="Genome Biol. Evol.">
        <title>The secreted proteins of Achlya hypogyna and Thraustotheca clavata identify the ancestral oomycete secretome and reveal gene acquisitions by horizontal gene transfer.</title>
        <authorList>
            <person name="Misner I."/>
            <person name="Blouin N."/>
            <person name="Leonard G."/>
            <person name="Richards T.A."/>
            <person name="Lane C.E."/>
        </authorList>
    </citation>
    <scope>NUCLEOTIDE SEQUENCE [LARGE SCALE GENOMIC DNA]</scope>
    <source>
        <strain evidence="3 4">ATCC 34112</strain>
    </source>
</reference>
<name>A0A1V9Y753_9STRA</name>
<feature type="coiled-coil region" evidence="1">
    <location>
        <begin position="1921"/>
        <end position="2077"/>
    </location>
</feature>
<feature type="region of interest" description="Disordered" evidence="2">
    <location>
        <begin position="553"/>
        <end position="659"/>
    </location>
</feature>
<dbReference type="InterPro" id="IPR042655">
    <property type="entry name" value="LRC72"/>
</dbReference>
<gene>
    <name evidence="3" type="ORF">THRCLA_23347</name>
</gene>
<keyword evidence="4" id="KW-1185">Reference proteome</keyword>
<feature type="coiled-coil region" evidence="1">
    <location>
        <begin position="1247"/>
        <end position="1348"/>
    </location>
</feature>
<evidence type="ECO:0008006" key="5">
    <source>
        <dbReference type="Google" id="ProtNLM"/>
    </source>
</evidence>
<comment type="caution">
    <text evidence="3">The sequence shown here is derived from an EMBL/GenBank/DDBJ whole genome shotgun (WGS) entry which is preliminary data.</text>
</comment>
<feature type="coiled-coil region" evidence="1">
    <location>
        <begin position="1117"/>
        <end position="1200"/>
    </location>
</feature>
<evidence type="ECO:0000313" key="3">
    <source>
        <dbReference type="EMBL" id="OQR81560.1"/>
    </source>
</evidence>
<dbReference type="Gene3D" id="3.80.10.10">
    <property type="entry name" value="Ribonuclease Inhibitor"/>
    <property type="match status" value="1"/>
</dbReference>
<keyword evidence="1" id="KW-0175">Coiled coil</keyword>
<evidence type="ECO:0000256" key="1">
    <source>
        <dbReference type="SAM" id="Coils"/>
    </source>
</evidence>
<dbReference type="PANTHER" id="PTHR46759:SF1">
    <property type="entry name" value="LEUCINE-RICH REPEAT-CONTAINING PROTEIN 72"/>
    <property type="match status" value="1"/>
</dbReference>
<organism evidence="3 4">
    <name type="scientific">Thraustotheca clavata</name>
    <dbReference type="NCBI Taxonomy" id="74557"/>
    <lineage>
        <taxon>Eukaryota</taxon>
        <taxon>Sar</taxon>
        <taxon>Stramenopiles</taxon>
        <taxon>Oomycota</taxon>
        <taxon>Saprolegniomycetes</taxon>
        <taxon>Saprolegniales</taxon>
        <taxon>Achlyaceae</taxon>
        <taxon>Thraustotheca</taxon>
    </lineage>
</organism>
<evidence type="ECO:0000313" key="4">
    <source>
        <dbReference type="Proteomes" id="UP000243217"/>
    </source>
</evidence>
<feature type="compositionally biased region" description="Polar residues" evidence="2">
    <location>
        <begin position="633"/>
        <end position="642"/>
    </location>
</feature>
<feature type="compositionally biased region" description="Polar residues" evidence="2">
    <location>
        <begin position="517"/>
        <end position="530"/>
    </location>
</feature>
<evidence type="ECO:0000256" key="2">
    <source>
        <dbReference type="SAM" id="MobiDB-lite"/>
    </source>
</evidence>
<feature type="compositionally biased region" description="Polar residues" evidence="2">
    <location>
        <begin position="599"/>
        <end position="609"/>
    </location>
</feature>
<feature type="coiled-coil region" evidence="1">
    <location>
        <begin position="1686"/>
        <end position="1850"/>
    </location>
</feature>
<dbReference type="EMBL" id="JNBS01004956">
    <property type="protein sequence ID" value="OQR81560.1"/>
    <property type="molecule type" value="Genomic_DNA"/>
</dbReference>